<comment type="caution">
    <text evidence="1">The sequence shown here is derived from an EMBL/GenBank/DDBJ whole genome shotgun (WGS) entry which is preliminary data.</text>
</comment>
<feature type="non-terminal residue" evidence="1">
    <location>
        <position position="1"/>
    </location>
</feature>
<evidence type="ECO:0000313" key="1">
    <source>
        <dbReference type="EMBL" id="GFC69458.1"/>
    </source>
</evidence>
<reference evidence="1" key="1">
    <citation type="journal article" date="2019" name="Sci. Rep.">
        <title>Draft genome of Tanacetum cinerariifolium, the natural source of mosquito coil.</title>
        <authorList>
            <person name="Yamashiro T."/>
            <person name="Shiraishi A."/>
            <person name="Satake H."/>
            <person name="Nakayama K."/>
        </authorList>
    </citation>
    <scope>NUCLEOTIDE SEQUENCE</scope>
</reference>
<sequence length="117" mass="12378">AVIGPKDPVFCPNHFVYAIRHPLGSSSPKVVRAPLYRDVYIVVLAPDDCNMSMDVVVLCDCNPCILVEPLADGDIVVAPLVDGDIVMVPLVDGDTVVDPFGSVVADLADCNAEVMAL</sequence>
<organism evidence="1">
    <name type="scientific">Tanacetum cinerariifolium</name>
    <name type="common">Dalmatian daisy</name>
    <name type="synonym">Chrysanthemum cinerariifolium</name>
    <dbReference type="NCBI Taxonomy" id="118510"/>
    <lineage>
        <taxon>Eukaryota</taxon>
        <taxon>Viridiplantae</taxon>
        <taxon>Streptophyta</taxon>
        <taxon>Embryophyta</taxon>
        <taxon>Tracheophyta</taxon>
        <taxon>Spermatophyta</taxon>
        <taxon>Magnoliopsida</taxon>
        <taxon>eudicotyledons</taxon>
        <taxon>Gunneridae</taxon>
        <taxon>Pentapetalae</taxon>
        <taxon>asterids</taxon>
        <taxon>campanulids</taxon>
        <taxon>Asterales</taxon>
        <taxon>Asteraceae</taxon>
        <taxon>Asteroideae</taxon>
        <taxon>Anthemideae</taxon>
        <taxon>Anthemidinae</taxon>
        <taxon>Tanacetum</taxon>
    </lineage>
</organism>
<feature type="non-terminal residue" evidence="1">
    <location>
        <position position="117"/>
    </location>
</feature>
<name>A0A699QMX9_TANCI</name>
<gene>
    <name evidence="1" type="ORF">Tci_841428</name>
</gene>
<dbReference type="EMBL" id="BKCJ011024691">
    <property type="protein sequence ID" value="GFC69458.1"/>
    <property type="molecule type" value="Genomic_DNA"/>
</dbReference>
<protein>
    <submittedName>
        <fullName evidence="1">Uncharacterized protein</fullName>
    </submittedName>
</protein>
<accession>A0A699QMX9</accession>
<proteinExistence type="predicted"/>
<dbReference type="AlphaFoldDB" id="A0A699QMX9"/>